<evidence type="ECO:0000256" key="1">
    <source>
        <dbReference type="PROSITE-ProRule" id="PRU00023"/>
    </source>
</evidence>
<feature type="domain" description="SNTX thioredoxin-like" evidence="2">
    <location>
        <begin position="399"/>
        <end position="497"/>
    </location>
</feature>
<comment type="caution">
    <text evidence="4">The sequence shown here is derived from an EMBL/GenBank/DDBJ whole genome shotgun (WGS) entry which is preliminary data.</text>
</comment>
<dbReference type="Pfam" id="PF24674">
    <property type="entry name" value="MACPF_SNTX"/>
    <property type="match status" value="1"/>
</dbReference>
<dbReference type="PANTHER" id="PTHR31594:SF14">
    <property type="entry name" value="FIBRONECTIN TYPE-III DOMAIN-CONTAINING PROTEIN"/>
    <property type="match status" value="1"/>
</dbReference>
<keyword evidence="5" id="KW-1185">Reference proteome</keyword>
<reference evidence="4 5" key="1">
    <citation type="journal article" date="2023" name="Nucleic Acids Res.">
        <title>The hologenome of Daphnia magna reveals possible DNA methylation and microbiome-mediated evolution of the host genome.</title>
        <authorList>
            <person name="Chaturvedi A."/>
            <person name="Li X."/>
            <person name="Dhandapani V."/>
            <person name="Marshall H."/>
            <person name="Kissane S."/>
            <person name="Cuenca-Cambronero M."/>
            <person name="Asole G."/>
            <person name="Calvet F."/>
            <person name="Ruiz-Romero M."/>
            <person name="Marangio P."/>
            <person name="Guigo R."/>
            <person name="Rago D."/>
            <person name="Mirbahai L."/>
            <person name="Eastwood N."/>
            <person name="Colbourne J.K."/>
            <person name="Zhou J."/>
            <person name="Mallon E."/>
            <person name="Orsini L."/>
        </authorList>
    </citation>
    <scope>NUCLEOTIDE SEQUENCE [LARGE SCALE GENOMIC DNA]</scope>
    <source>
        <strain evidence="4">LRV0_1</strain>
    </source>
</reference>
<dbReference type="SUPFAM" id="SSF48403">
    <property type="entry name" value="Ankyrin repeat"/>
    <property type="match status" value="1"/>
</dbReference>
<protein>
    <submittedName>
        <fullName evidence="4">Uncharacterized protein</fullName>
    </submittedName>
</protein>
<evidence type="ECO:0000313" key="5">
    <source>
        <dbReference type="Proteomes" id="UP001234178"/>
    </source>
</evidence>
<evidence type="ECO:0000259" key="2">
    <source>
        <dbReference type="Pfam" id="PF18078"/>
    </source>
</evidence>
<feature type="repeat" description="ANK" evidence="1">
    <location>
        <begin position="736"/>
        <end position="772"/>
    </location>
</feature>
<feature type="repeat" description="ANK" evidence="1">
    <location>
        <begin position="921"/>
        <end position="958"/>
    </location>
</feature>
<dbReference type="EMBL" id="JAOYFB010000039">
    <property type="protein sequence ID" value="KAK4029993.1"/>
    <property type="molecule type" value="Genomic_DNA"/>
</dbReference>
<organism evidence="4 5">
    <name type="scientific">Daphnia magna</name>
    <dbReference type="NCBI Taxonomy" id="35525"/>
    <lineage>
        <taxon>Eukaryota</taxon>
        <taxon>Metazoa</taxon>
        <taxon>Ecdysozoa</taxon>
        <taxon>Arthropoda</taxon>
        <taxon>Crustacea</taxon>
        <taxon>Branchiopoda</taxon>
        <taxon>Diplostraca</taxon>
        <taxon>Cladocera</taxon>
        <taxon>Anomopoda</taxon>
        <taxon>Daphniidae</taxon>
        <taxon>Daphnia</taxon>
    </lineage>
</organism>
<dbReference type="Pfam" id="PF18078">
    <property type="entry name" value="Thioredoxin_11"/>
    <property type="match status" value="1"/>
</dbReference>
<dbReference type="SMART" id="SM00248">
    <property type="entry name" value="ANK"/>
    <property type="match status" value="13"/>
</dbReference>
<dbReference type="InterPro" id="IPR036770">
    <property type="entry name" value="Ankyrin_rpt-contain_sf"/>
</dbReference>
<feature type="repeat" description="ANK" evidence="1">
    <location>
        <begin position="884"/>
        <end position="920"/>
    </location>
</feature>
<proteinExistence type="predicted"/>
<gene>
    <name evidence="4" type="ORF">OUZ56_022951</name>
</gene>
<dbReference type="Pfam" id="PF12796">
    <property type="entry name" value="Ank_2"/>
    <property type="match status" value="3"/>
</dbReference>
<feature type="domain" description="SNTX MACPF/CDC-like" evidence="3">
    <location>
        <begin position="12"/>
        <end position="234"/>
    </location>
</feature>
<dbReference type="InterPro" id="IPR040581">
    <property type="entry name" value="Thioredoxin_11"/>
</dbReference>
<dbReference type="Gene3D" id="1.25.40.20">
    <property type="entry name" value="Ankyrin repeat-containing domain"/>
    <property type="match status" value="4"/>
</dbReference>
<dbReference type="Proteomes" id="UP001234178">
    <property type="component" value="Unassembled WGS sequence"/>
</dbReference>
<dbReference type="PANTHER" id="PTHR31594">
    <property type="entry name" value="AIG1-TYPE G DOMAIN-CONTAINING PROTEIN"/>
    <property type="match status" value="1"/>
</dbReference>
<evidence type="ECO:0000259" key="3">
    <source>
        <dbReference type="Pfam" id="PF24674"/>
    </source>
</evidence>
<keyword evidence="1" id="KW-0040">ANK repeat</keyword>
<dbReference type="InterPro" id="IPR052090">
    <property type="entry name" value="Cytolytic_pore-forming_toxin"/>
</dbReference>
<accession>A0ABR0AY17</accession>
<feature type="repeat" description="ANK" evidence="1">
    <location>
        <begin position="699"/>
        <end position="735"/>
    </location>
</feature>
<name>A0ABR0AY17_9CRUS</name>
<dbReference type="InterPro" id="IPR056072">
    <property type="entry name" value="SNTX_MACPF/CDC-like_dom"/>
</dbReference>
<dbReference type="PROSITE" id="PS50297">
    <property type="entry name" value="ANK_REP_REGION"/>
    <property type="match status" value="1"/>
</dbReference>
<evidence type="ECO:0000313" key="4">
    <source>
        <dbReference type="EMBL" id="KAK4029993.1"/>
    </source>
</evidence>
<dbReference type="PROSITE" id="PS50088">
    <property type="entry name" value="ANK_REPEAT"/>
    <property type="match status" value="4"/>
</dbReference>
<dbReference type="InterPro" id="IPR002110">
    <property type="entry name" value="Ankyrin_rpt"/>
</dbReference>
<sequence>MSNGLNGHILRIPVLGRNFTLGTLYDARNDIAVPGSNTVCSEDALGAFQTSCNESVDYSLIPSDKLSEKLDDVGVKGLLQISILAERIELQGSLQYLKKKRSEFHESSVHVRCHYRTATKELTSGQLDEAKIRYLQVAPTGSTATHVITKIQYGAEATFTLTKGLDETEDEHEANSLLKACAKNLIAILRGRADDEECLDSITGTNVECRLDGDFLLPITFATYEEAKTFAKNFARVLSNAIKDAGVGNEPPLGTPCTAWLYPLVHGAENALQNETGDDVVLQCVQQIENYDEAQAKLDYLLNDTLAKKLNPFHEKLRHFQRHFILFRHNHKTELKDMAVNLRSGLVKIDNLKQLVQRINNEQFAFNRLIRWLEEKFKELCTMRKYQEQIQQLTLSANVLLFPSAETLQEHMMKCPVNFGFELAFTSLAYPEPFLELVTNRTLLDVLPSAEDGDRERWYENPEIVKRIEKEIIVIAKLIQSKRNDDKFAFAITAPNQHNELTLESSIVVHQQQKKSHGWNAIDIVCQHYPKLNLIDIVRLLSDADIPDYWNHMNFLALCRFYDKANLIDLIRLFLERGVDLINCKTDDGWNALLLVCRYYTKENLLEIARLLLARGVDVNCKTNGGLNALHLVCRYYEKENLFDIARLFFERGIDVNCQFEDGWNALLFFCRNYQRDNLLGIIRLFLAQKVDVNYQTKGGNNALHFLCRYYDKRNLIEIIRLLLERGIDVNSKNSEGWNALYLVCRYYERDNLIEIVRLFLKRGIDVNCKNSEGWNSLHLVCRYYKRDNLIKIIRLLLDKNIEINCKTNSGCNVLHNVCRYYSNDHLIEIVQLLLDNGIFASFTNNEGWNALLNVCRYYPNDNLIDLVQLFLEEGIDVNWANNEGWNALHLVCRYYKQDNVIDIVQLLLDYNIDVNGKTNNGCNALHFACGRYYQNDNLIETVELLLDSGISVNCKNNDGWNGLHNVCRYQRKKNMLELIPLLIRHKISINAVTTGGKTARSILLGRYKEESVKEILNILDLNASQC</sequence>